<keyword evidence="4 6" id="KW-0472">Membrane</keyword>
<keyword evidence="8" id="KW-1185">Reference proteome</keyword>
<evidence type="ECO:0000256" key="6">
    <source>
        <dbReference type="SAM" id="Phobius"/>
    </source>
</evidence>
<feature type="compositionally biased region" description="Polar residues" evidence="5">
    <location>
        <begin position="184"/>
        <end position="203"/>
    </location>
</feature>
<sequence>MDVVLEKLVAMSVLGLGTFLIGIVPLKIVYYFQMNSVGGDGHTTGGPDFSAITTKASTIVYNLLCFASGVLLFTSILRLQPGVRKQLESVQDTRKIAVSIENLGDIMFCFGFLAFFFIDEFAHFLLNRWMARRADWNSVVVLAQSLSLTRSNIRRISSSVPPMTGCMPLVTILEVPEEYEDNRATSAEGQPNTNTTDNIPTESNDNEYKELQVIFRYLFTVIALSFHEVFQGMAIGMEYNIFRVRCLLVTETTHKLVIGFSIGLDMAWSNVRKSVAVLYLVMFTVTMPVGILLGMWFIDNLARAEPTVLAFQGFGDGALFYVMVFDIVTRHKKQGFPYYVLSTALGFSVMLLLQIMSKSTMTCSIHVNKV</sequence>
<reference evidence="7 8" key="1">
    <citation type="submission" date="2019-08" db="EMBL/GenBank/DDBJ databases">
        <authorList>
            <person name="Alioto T."/>
            <person name="Alioto T."/>
            <person name="Gomez Garrido J."/>
        </authorList>
    </citation>
    <scope>NUCLEOTIDE SEQUENCE [LARGE SCALE GENOMIC DNA]</scope>
</reference>
<evidence type="ECO:0000256" key="2">
    <source>
        <dbReference type="ARBA" id="ARBA00022692"/>
    </source>
</evidence>
<feature type="region of interest" description="Disordered" evidence="5">
    <location>
        <begin position="181"/>
        <end position="203"/>
    </location>
</feature>
<organism evidence="7 8">
    <name type="scientific">Cinara cedri</name>
    <dbReference type="NCBI Taxonomy" id="506608"/>
    <lineage>
        <taxon>Eukaryota</taxon>
        <taxon>Metazoa</taxon>
        <taxon>Ecdysozoa</taxon>
        <taxon>Arthropoda</taxon>
        <taxon>Hexapoda</taxon>
        <taxon>Insecta</taxon>
        <taxon>Pterygota</taxon>
        <taxon>Neoptera</taxon>
        <taxon>Paraneoptera</taxon>
        <taxon>Hemiptera</taxon>
        <taxon>Sternorrhyncha</taxon>
        <taxon>Aphidomorpha</taxon>
        <taxon>Aphidoidea</taxon>
        <taxon>Aphididae</taxon>
        <taxon>Lachninae</taxon>
        <taxon>Cinara</taxon>
    </lineage>
</organism>
<evidence type="ECO:0000256" key="1">
    <source>
        <dbReference type="ARBA" id="ARBA00004141"/>
    </source>
</evidence>
<evidence type="ECO:0000313" key="8">
    <source>
        <dbReference type="Proteomes" id="UP000325440"/>
    </source>
</evidence>
<feature type="transmembrane region" description="Helical" evidence="6">
    <location>
        <begin position="336"/>
        <end position="356"/>
    </location>
</feature>
<dbReference type="EMBL" id="CABPRJ010002406">
    <property type="protein sequence ID" value="VVC45599.1"/>
    <property type="molecule type" value="Genomic_DNA"/>
</dbReference>
<accession>A0A5E4NRR9</accession>
<comment type="subcellular location">
    <subcellularLocation>
        <location evidence="1">Membrane</location>
        <topology evidence="1">Multi-pass membrane protein</topology>
    </subcellularLocation>
</comment>
<evidence type="ECO:0000256" key="5">
    <source>
        <dbReference type="SAM" id="MobiDB-lite"/>
    </source>
</evidence>
<gene>
    <name evidence="7" type="ORF">CINCED_3A012590</name>
</gene>
<dbReference type="GO" id="GO:0005385">
    <property type="term" value="F:zinc ion transmembrane transporter activity"/>
    <property type="evidence" value="ECO:0007669"/>
    <property type="project" value="TreeGrafter"/>
</dbReference>
<evidence type="ECO:0000256" key="4">
    <source>
        <dbReference type="ARBA" id="ARBA00023136"/>
    </source>
</evidence>
<dbReference type="AlphaFoldDB" id="A0A5E4NRR9"/>
<dbReference type="OrthoDB" id="448280at2759"/>
<feature type="transmembrane region" description="Helical" evidence="6">
    <location>
        <begin position="276"/>
        <end position="298"/>
    </location>
</feature>
<dbReference type="InterPro" id="IPR003689">
    <property type="entry name" value="ZIP"/>
</dbReference>
<feature type="transmembrane region" description="Helical" evidence="6">
    <location>
        <begin position="12"/>
        <end position="32"/>
    </location>
</feature>
<keyword evidence="3 6" id="KW-1133">Transmembrane helix</keyword>
<dbReference type="Proteomes" id="UP000325440">
    <property type="component" value="Unassembled WGS sequence"/>
</dbReference>
<feature type="transmembrane region" description="Helical" evidence="6">
    <location>
        <begin position="100"/>
        <end position="118"/>
    </location>
</feature>
<protein>
    <submittedName>
        <fullName evidence="7">Zinc/iron permease</fullName>
    </submittedName>
</protein>
<dbReference type="GO" id="GO:0005886">
    <property type="term" value="C:plasma membrane"/>
    <property type="evidence" value="ECO:0007669"/>
    <property type="project" value="TreeGrafter"/>
</dbReference>
<name>A0A5E4NRR9_9HEMI</name>
<keyword evidence="2 6" id="KW-0812">Transmembrane</keyword>
<evidence type="ECO:0000256" key="3">
    <source>
        <dbReference type="ARBA" id="ARBA00022989"/>
    </source>
</evidence>
<evidence type="ECO:0000313" key="7">
    <source>
        <dbReference type="EMBL" id="VVC45599.1"/>
    </source>
</evidence>
<dbReference type="PANTHER" id="PTHR11040">
    <property type="entry name" value="ZINC/IRON TRANSPORTER"/>
    <property type="match status" value="1"/>
</dbReference>
<dbReference type="Pfam" id="PF02535">
    <property type="entry name" value="Zip"/>
    <property type="match status" value="1"/>
</dbReference>
<proteinExistence type="predicted"/>
<feature type="transmembrane region" description="Helical" evidence="6">
    <location>
        <begin position="310"/>
        <end position="329"/>
    </location>
</feature>
<dbReference type="PANTHER" id="PTHR11040:SF203">
    <property type="entry name" value="FI18611P1-RELATED"/>
    <property type="match status" value="1"/>
</dbReference>
<feature type="transmembrane region" description="Helical" evidence="6">
    <location>
        <begin position="59"/>
        <end position="79"/>
    </location>
</feature>